<gene>
    <name evidence="1" type="ORF">CLIM01_09195</name>
</gene>
<reference evidence="1" key="1">
    <citation type="submission" date="2023-04" db="EMBL/GenBank/DDBJ databases">
        <title>Colletotrichum limetticola genome sequence.</title>
        <authorList>
            <person name="Baroncelli R."/>
        </authorList>
    </citation>
    <scope>NUCLEOTIDE SEQUENCE</scope>
    <source>
        <strain evidence="1">KLA-Anderson</strain>
    </source>
</reference>
<dbReference type="Proteomes" id="UP001169217">
    <property type="component" value="Unassembled WGS sequence"/>
</dbReference>
<sequence>MRHAPKRNDTVEFDVSQGLIFREDYIKPVESPYFDPTFGVFLLYRRRRFSNLWNENSPILGSPLSISEPIDWIKSTCLIAMRKPKLWRYVELDSKHLRHPRVHIFQYDEPPERLSSIRRLLIEMCKQFPGAQVLVYHITWIRM</sequence>
<name>A0ABQ9PPK7_9PEZI</name>
<organism evidence="1 2">
    <name type="scientific">Colletotrichum limetticola</name>
    <dbReference type="NCBI Taxonomy" id="1209924"/>
    <lineage>
        <taxon>Eukaryota</taxon>
        <taxon>Fungi</taxon>
        <taxon>Dikarya</taxon>
        <taxon>Ascomycota</taxon>
        <taxon>Pezizomycotina</taxon>
        <taxon>Sordariomycetes</taxon>
        <taxon>Hypocreomycetidae</taxon>
        <taxon>Glomerellales</taxon>
        <taxon>Glomerellaceae</taxon>
        <taxon>Colletotrichum</taxon>
        <taxon>Colletotrichum acutatum species complex</taxon>
    </lineage>
</organism>
<accession>A0ABQ9PPK7</accession>
<dbReference type="EMBL" id="JARUPT010000306">
    <property type="protein sequence ID" value="KAK0373464.1"/>
    <property type="molecule type" value="Genomic_DNA"/>
</dbReference>
<protein>
    <submittedName>
        <fullName evidence="1">Uncharacterized protein</fullName>
    </submittedName>
</protein>
<evidence type="ECO:0000313" key="2">
    <source>
        <dbReference type="Proteomes" id="UP001169217"/>
    </source>
</evidence>
<comment type="caution">
    <text evidence="1">The sequence shown here is derived from an EMBL/GenBank/DDBJ whole genome shotgun (WGS) entry which is preliminary data.</text>
</comment>
<proteinExistence type="predicted"/>
<keyword evidence="2" id="KW-1185">Reference proteome</keyword>
<evidence type="ECO:0000313" key="1">
    <source>
        <dbReference type="EMBL" id="KAK0373464.1"/>
    </source>
</evidence>